<evidence type="ECO:0000256" key="2">
    <source>
        <dbReference type="ARBA" id="ARBA00022679"/>
    </source>
</evidence>
<dbReference type="Pfam" id="PF04488">
    <property type="entry name" value="Gly_transf_sug"/>
    <property type="match status" value="1"/>
</dbReference>
<feature type="non-terminal residue" evidence="5">
    <location>
        <position position="1"/>
    </location>
</feature>
<reference evidence="6" key="3">
    <citation type="journal article" date="2018" name="Mol. Plant Microbe Interact.">
        <title>Genome sequence resources for the wheat stripe rust pathogen (Puccinia striiformis f. sp. tritici) and the barley stripe rust pathogen (Puccinia striiformis f. sp. hordei).</title>
        <authorList>
            <person name="Xia C."/>
            <person name="Wang M."/>
            <person name="Yin C."/>
            <person name="Cornejo O.E."/>
            <person name="Hulbert S.H."/>
            <person name="Chen X."/>
        </authorList>
    </citation>
    <scope>NUCLEOTIDE SEQUENCE [LARGE SCALE GENOMIC DNA]</scope>
    <source>
        <strain evidence="6">93TX-2</strain>
    </source>
</reference>
<feature type="region of interest" description="Disordered" evidence="3">
    <location>
        <begin position="548"/>
        <end position="592"/>
    </location>
</feature>
<comment type="caution">
    <text evidence="5">The sequence shown here is derived from an EMBL/GenBank/DDBJ whole genome shotgun (WGS) entry which is preliminary data.</text>
</comment>
<dbReference type="SUPFAM" id="SSF53448">
    <property type="entry name" value="Nucleotide-diphospho-sugar transferases"/>
    <property type="match status" value="1"/>
</dbReference>
<feature type="compositionally biased region" description="Basic and acidic residues" evidence="3">
    <location>
        <begin position="525"/>
        <end position="536"/>
    </location>
</feature>
<reference evidence="5 6" key="1">
    <citation type="submission" date="2017-12" db="EMBL/GenBank/DDBJ databases">
        <title>Gene loss provides genomic basis for host adaptation in cereal stripe rust fungi.</title>
        <authorList>
            <person name="Xia C."/>
        </authorList>
    </citation>
    <scope>NUCLEOTIDE SEQUENCE [LARGE SCALE GENOMIC DNA]</scope>
    <source>
        <strain evidence="5 6">93TX-2</strain>
    </source>
</reference>
<feature type="region of interest" description="Disordered" evidence="3">
    <location>
        <begin position="521"/>
        <end position="540"/>
    </location>
</feature>
<evidence type="ECO:0000313" key="5">
    <source>
        <dbReference type="EMBL" id="POW21475.1"/>
    </source>
</evidence>
<evidence type="ECO:0000256" key="1">
    <source>
        <dbReference type="ARBA" id="ARBA00009003"/>
    </source>
</evidence>
<keyword evidence="4" id="KW-0472">Membrane</keyword>
<keyword evidence="2" id="KW-0808">Transferase</keyword>
<dbReference type="VEuPathDB" id="FungiDB:PSHT_02344"/>
<dbReference type="InterPro" id="IPR051706">
    <property type="entry name" value="Glycosyltransferase_domain"/>
</dbReference>
<dbReference type="AlphaFoldDB" id="A0A2S4WI58"/>
<dbReference type="InterPro" id="IPR007577">
    <property type="entry name" value="GlycoTrfase_DXD_sugar-bd_CS"/>
</dbReference>
<evidence type="ECO:0008006" key="7">
    <source>
        <dbReference type="Google" id="ProtNLM"/>
    </source>
</evidence>
<comment type="similarity">
    <text evidence="1">Belongs to the glycosyltransferase 32 family.</text>
</comment>
<protein>
    <recommendedName>
        <fullName evidence="7">Glycosyltransferase family 32 protein</fullName>
    </recommendedName>
</protein>
<accession>A0A2S4WI58</accession>
<keyword evidence="4" id="KW-0812">Transmembrane</keyword>
<dbReference type="EMBL" id="PKSM01000020">
    <property type="protein sequence ID" value="POW21475.1"/>
    <property type="molecule type" value="Genomic_DNA"/>
</dbReference>
<evidence type="ECO:0000256" key="3">
    <source>
        <dbReference type="SAM" id="MobiDB-lite"/>
    </source>
</evidence>
<dbReference type="OrthoDB" id="3647at2759"/>
<dbReference type="PANTHER" id="PTHR32385">
    <property type="entry name" value="MANNOSYL PHOSPHORYLINOSITOL CERAMIDE SYNTHASE"/>
    <property type="match status" value="1"/>
</dbReference>
<evidence type="ECO:0000313" key="6">
    <source>
        <dbReference type="Proteomes" id="UP000238274"/>
    </source>
</evidence>
<gene>
    <name evidence="5" type="ORF">PSHT_02344</name>
</gene>
<dbReference type="VEuPathDB" id="FungiDB:PSTT_14099"/>
<dbReference type="Gene3D" id="3.90.550.20">
    <property type="match status" value="1"/>
</dbReference>
<keyword evidence="4" id="KW-1133">Transmembrane helix</keyword>
<organism evidence="5 6">
    <name type="scientific">Puccinia striiformis</name>
    <dbReference type="NCBI Taxonomy" id="27350"/>
    <lineage>
        <taxon>Eukaryota</taxon>
        <taxon>Fungi</taxon>
        <taxon>Dikarya</taxon>
        <taxon>Basidiomycota</taxon>
        <taxon>Pucciniomycotina</taxon>
        <taxon>Pucciniomycetes</taxon>
        <taxon>Pucciniales</taxon>
        <taxon>Pucciniaceae</taxon>
        <taxon>Puccinia</taxon>
    </lineage>
</organism>
<dbReference type="FunFam" id="3.90.550.20:FF:000011">
    <property type="entry name" value="Mannosyl phosphorylinositol ceramide synthase SUR1"/>
    <property type="match status" value="1"/>
</dbReference>
<dbReference type="GO" id="GO:0051999">
    <property type="term" value="P:mannosyl-inositol phosphorylceramide biosynthetic process"/>
    <property type="evidence" value="ECO:0007669"/>
    <property type="project" value="TreeGrafter"/>
</dbReference>
<evidence type="ECO:0000256" key="4">
    <source>
        <dbReference type="SAM" id="Phobius"/>
    </source>
</evidence>
<sequence length="606" mass="68905">YTGSEISGGKITRSGKTANPQYSTPVNIPSIPGRLVTSFPVLISFLTRLCINRDNFDIFTVRTVAYQVTSAIHPCLRNLLINSFHLYTIHESTWLKFTNHVETSYLAEALGFRAHPLDPPLYPLWSIFSSSLSLSLSNDGLDATFEKYPVEQWSVQWPPRSANGSWPAPDSSLLRLSDGSLARLPDEKYGGGVSYSEPDEQDLVPPILHHILLGMDRRRMPKSWTASRNSCLALHPESANYTHHFWDDQSAEDFMRKHYSFFLRDFLDYRHNIQRADSLRYFVLHHYGGIFLDMDLECRRSLGPLRRFPIVNINASPAGVSNGFMMAQAKHPFTEQLIKSLKYYDLSWLGVPYFDIMLSTGPMFLSTEHLRFPASQRPTQLRVLGGREHRLKGRVVTPLFRHLGASSWHQGDAKLFIKVLAIVYQPFFSLLLLCGFVGGSVGWLVWKKQISKQGDDRWSQSSQGSEARRFSAGRLVLWRFGFGSRRSRRRTDDEYERIEMDLESPTGLMCTRRLTPILEDDEDLETKSNPETEHKKSILNLGRKRSAYNTLKSPSTPNIFRGEHEDFCHGGNGSCPSTSSDSEDDGSSADAVVVLIDRHSSKWRDS</sequence>
<dbReference type="GO" id="GO:0000030">
    <property type="term" value="F:mannosyltransferase activity"/>
    <property type="evidence" value="ECO:0007669"/>
    <property type="project" value="TreeGrafter"/>
</dbReference>
<feature type="compositionally biased region" description="Polar residues" evidence="3">
    <location>
        <begin position="548"/>
        <end position="558"/>
    </location>
</feature>
<feature type="non-terminal residue" evidence="5">
    <location>
        <position position="606"/>
    </location>
</feature>
<dbReference type="Proteomes" id="UP000238274">
    <property type="component" value="Unassembled WGS sequence"/>
</dbReference>
<proteinExistence type="inferred from homology"/>
<dbReference type="InterPro" id="IPR029044">
    <property type="entry name" value="Nucleotide-diphossugar_trans"/>
</dbReference>
<feature type="transmembrane region" description="Helical" evidence="4">
    <location>
        <begin position="427"/>
        <end position="446"/>
    </location>
</feature>
<keyword evidence="6" id="KW-1185">Reference proteome</keyword>
<dbReference type="PANTHER" id="PTHR32385:SF15">
    <property type="entry name" value="INOSITOL PHOSPHOCERAMIDE MANNOSYLTRANSFERASE 1"/>
    <property type="match status" value="1"/>
</dbReference>
<name>A0A2S4WI58_9BASI</name>
<reference evidence="6" key="2">
    <citation type="journal article" date="2018" name="BMC Genomics">
        <title>Genomic insights into host adaptation between the wheat stripe rust pathogen (Puccinia striiformis f. sp. tritici) and the barley stripe rust pathogen (Puccinia striiformis f. sp. hordei).</title>
        <authorList>
            <person name="Xia C."/>
            <person name="Wang M."/>
            <person name="Yin C."/>
            <person name="Cornejo O.E."/>
            <person name="Hulbert S.H."/>
            <person name="Chen X."/>
        </authorList>
    </citation>
    <scope>NUCLEOTIDE SEQUENCE [LARGE SCALE GENOMIC DNA]</scope>
    <source>
        <strain evidence="6">93TX-2</strain>
    </source>
</reference>
<dbReference type="GO" id="GO:0016020">
    <property type="term" value="C:membrane"/>
    <property type="evidence" value="ECO:0007669"/>
    <property type="project" value="GOC"/>
</dbReference>